<evidence type="ECO:0000313" key="2">
    <source>
        <dbReference type="Proteomes" id="UP000319771"/>
    </source>
</evidence>
<dbReference type="EMBL" id="VBPB01000254">
    <property type="protein sequence ID" value="TMQ70052.1"/>
    <property type="molecule type" value="Genomic_DNA"/>
</dbReference>
<evidence type="ECO:0000313" key="1">
    <source>
        <dbReference type="EMBL" id="TMQ70052.1"/>
    </source>
</evidence>
<sequence length="299" mass="32183">MMTSPRRFRMPGLRTRPRRRAPLPAVIAVLMAALGAVSPAAAHQYWLAPSRYLGAAGKTVEIGAIAGTGFRGERKPFNPSRCVRLVVRSRRLLDLAPLGRQGEFVWGSFAPSDSGGALFAFESDYAPITLPVAEFDAYLKLEGLDGPLAVRHQQARRDSVRERYRRCPKAWIAGSDAARATAPIGLPLEVVPLTVPGAAPDLGVRVLWEGKPLAGAMLRAWRAPIKADGSPSDGESRDSVGVAWEVRTDAKGEAVAHVAAAGEWLLSVVHMAPSTDPKAADWQSTWASLTFVRPLEPGR</sequence>
<reference evidence="1 2" key="1">
    <citation type="journal article" date="2019" name="Nat. Microbiol.">
        <title>Mediterranean grassland soil C-N compound turnover is dependent on rainfall and depth, and is mediated by genomically divergent microorganisms.</title>
        <authorList>
            <person name="Diamond S."/>
            <person name="Andeer P.F."/>
            <person name="Li Z."/>
            <person name="Crits-Christoph A."/>
            <person name="Burstein D."/>
            <person name="Anantharaman K."/>
            <person name="Lane K.R."/>
            <person name="Thomas B.C."/>
            <person name="Pan C."/>
            <person name="Northen T.R."/>
            <person name="Banfield J.F."/>
        </authorList>
    </citation>
    <scope>NUCLEOTIDE SEQUENCE [LARGE SCALE GENOMIC DNA]</scope>
    <source>
        <strain evidence="1">WS_11</strain>
    </source>
</reference>
<protein>
    <submittedName>
        <fullName evidence="1">DUF4198 domain-containing protein</fullName>
    </submittedName>
</protein>
<dbReference type="Pfam" id="PF10670">
    <property type="entry name" value="DUF4198"/>
    <property type="match status" value="1"/>
</dbReference>
<accession>A0A538U2E0</accession>
<comment type="caution">
    <text evidence="1">The sequence shown here is derived from an EMBL/GenBank/DDBJ whole genome shotgun (WGS) entry which is preliminary data.</text>
</comment>
<gene>
    <name evidence="1" type="ORF">E6K81_13530</name>
</gene>
<name>A0A538U2E0_UNCEI</name>
<dbReference type="AlphaFoldDB" id="A0A538U2E0"/>
<dbReference type="InterPro" id="IPR019613">
    <property type="entry name" value="DUF4198"/>
</dbReference>
<dbReference type="Proteomes" id="UP000319771">
    <property type="component" value="Unassembled WGS sequence"/>
</dbReference>
<proteinExistence type="predicted"/>
<organism evidence="1 2">
    <name type="scientific">Eiseniibacteriota bacterium</name>
    <dbReference type="NCBI Taxonomy" id="2212470"/>
    <lineage>
        <taxon>Bacteria</taxon>
        <taxon>Candidatus Eiseniibacteriota</taxon>
    </lineage>
</organism>